<sequence>MKYVQEVDDQASLRALVVLDLKEFGVKVPKLKKNKGKDDSAVDAGFKMGVFGTSLANVPSIILEEYGAVPKFLVEATQVIERHVGTEGLFRKSGSLARQKELRQRIEAGGDLIPTAHPFDVTSLVKQFFRELPDPLLTFRLHDTFLRCFSVESEQVRHMSLLLTCHLLPAAHMSTLRFTMHFLQCVAAHADSNKMDLQNLAVCMAPNLLYAPGKGDRAMAAESRLLQQETGIIQLLMERADALGMVSDSLCQRTALMTSCCFPSDDELERSEFDDNRVGKKKKRSGSFQGLVSNLSSSFSRWRRDCKGHNSSNMSDKSSMSYMMSERSSFVANGDDSPGMLSYDAYDSVFDTQPKVVRKRKAEEDTVPFSASKKKAILQNMPHMSTLGNTPFTPAVRKARPEEFQDTPQISFADDSHAIFGATPRLKMEPLLLSPTSASKCKRSNSSRYANQTKSSCFSPKTPKTGVKKTVRGFFRRLSGSKDPQSSHNMSDLSQRSDDTGVGLGREGGALQRGGEGGIIIIEPPSENRKKGLFHRHPKTPSSPARLLTSVSGDQSDWTINSSHMTSMDRDRAEESVSDSQLDASSSRHHHRCYSGDTSLRRGRPNTVKSGLPSPRHKRLSVEQDLTGCKDTSKRGATFVSPVKCEMFDCGPGAFDTSPIPSVAPDAATRDDLLPPGSTTELETPQIDTERVDYVTMEIDESSSNVDQLPLDHDNAFIQDSILCVETVPAVALETTCLETTSELDHIEMTSVPVKDAVMEHVEAAPSSDNIGNSAPMDAMSPPPHQNDVDTASCSGHDVVDSKLTSEMKAEPSLTHLTTDHSDSGRSSPTEGADSKNDTPSTLHTQSSDASLDSAVCLSSDTASVDSVVCLSSDSTSIDSVMCVTSDAASTDSSVTDASLNTPLVGDSRDKSQSTGSVTSCDSGIGLGSVQQGQVKPCSLQCGDTVHLVVHTQHDDQRQPDVLTGKDNTSHNGHHTKTHTVAKSPNRCRPESVDRYWSPLRFPNSPLRRPRRGASPVRIPTIFAKADQEAARYRELAKSVLRSGASPRRSRHPSLPISTTLLRTNAVAAARCQLALAEGSTGVKTTPRIDTLAGHTPMRVGRNSADVMDEFTRVPLRESSSLNREECMSVASKMLNTDDLTSTTPRIKPPLMAGSQKLFTPGVSMTTPHRRCNSPGKPVKRLQGSCSPSSPRGRFGRSPRRYKKSPVKPTTTYSPGTTPSGLPAHVTDWNV</sequence>
<dbReference type="InterPro" id="IPR000198">
    <property type="entry name" value="RhoGAP_dom"/>
</dbReference>
<feature type="compositionally biased region" description="Basic residues" evidence="1">
    <location>
        <begin position="466"/>
        <end position="475"/>
    </location>
</feature>
<feature type="region of interest" description="Disordered" evidence="1">
    <location>
        <begin position="436"/>
        <end position="624"/>
    </location>
</feature>
<dbReference type="Proteomes" id="UP001209878">
    <property type="component" value="Unassembled WGS sequence"/>
</dbReference>
<evidence type="ECO:0000313" key="4">
    <source>
        <dbReference type="Proteomes" id="UP001209878"/>
    </source>
</evidence>
<dbReference type="SMART" id="SM00324">
    <property type="entry name" value="RhoGAP"/>
    <property type="match status" value="1"/>
</dbReference>
<feature type="compositionally biased region" description="Polar residues" evidence="1">
    <location>
        <begin position="446"/>
        <end position="459"/>
    </location>
</feature>
<dbReference type="Gene3D" id="1.10.555.10">
    <property type="entry name" value="Rho GTPase activation protein"/>
    <property type="match status" value="1"/>
</dbReference>
<comment type="caution">
    <text evidence="3">The sequence shown here is derived from an EMBL/GenBank/DDBJ whole genome shotgun (WGS) entry which is preliminary data.</text>
</comment>
<feature type="region of interest" description="Disordered" evidence="1">
    <location>
        <begin position="1160"/>
        <end position="1231"/>
    </location>
</feature>
<keyword evidence="4" id="KW-1185">Reference proteome</keyword>
<dbReference type="InterPro" id="IPR008936">
    <property type="entry name" value="Rho_GTPase_activation_prot"/>
</dbReference>
<evidence type="ECO:0000313" key="3">
    <source>
        <dbReference type="EMBL" id="KAK2187593.1"/>
    </source>
</evidence>
<evidence type="ECO:0000256" key="1">
    <source>
        <dbReference type="SAM" id="MobiDB-lite"/>
    </source>
</evidence>
<dbReference type="SUPFAM" id="SSF48350">
    <property type="entry name" value="GTPase activation domain, GAP"/>
    <property type="match status" value="1"/>
</dbReference>
<organism evidence="3 4">
    <name type="scientific">Ridgeia piscesae</name>
    <name type="common">Tubeworm</name>
    <dbReference type="NCBI Taxonomy" id="27915"/>
    <lineage>
        <taxon>Eukaryota</taxon>
        <taxon>Metazoa</taxon>
        <taxon>Spiralia</taxon>
        <taxon>Lophotrochozoa</taxon>
        <taxon>Annelida</taxon>
        <taxon>Polychaeta</taxon>
        <taxon>Sedentaria</taxon>
        <taxon>Canalipalpata</taxon>
        <taxon>Sabellida</taxon>
        <taxon>Siboglinidae</taxon>
        <taxon>Ridgeia</taxon>
    </lineage>
</organism>
<feature type="compositionally biased region" description="Low complexity" evidence="1">
    <location>
        <begin position="1184"/>
        <end position="1193"/>
    </location>
</feature>
<dbReference type="AlphaFoldDB" id="A0AAD9UFI6"/>
<dbReference type="GO" id="GO:0007165">
    <property type="term" value="P:signal transduction"/>
    <property type="evidence" value="ECO:0007669"/>
    <property type="project" value="InterPro"/>
</dbReference>
<feature type="compositionally biased region" description="Polar residues" evidence="1">
    <location>
        <begin position="549"/>
        <end position="566"/>
    </location>
</feature>
<feature type="region of interest" description="Disordered" evidence="1">
    <location>
        <begin position="766"/>
        <end position="797"/>
    </location>
</feature>
<dbReference type="InterPro" id="IPR042869">
    <property type="entry name" value="ARHGAP11A/B"/>
</dbReference>
<accession>A0AAD9UFI6</accession>
<feature type="compositionally biased region" description="Polar residues" evidence="1">
    <location>
        <begin position="482"/>
        <end position="494"/>
    </location>
</feature>
<dbReference type="GO" id="GO:0005096">
    <property type="term" value="F:GTPase activator activity"/>
    <property type="evidence" value="ECO:0007669"/>
    <property type="project" value="TreeGrafter"/>
</dbReference>
<feature type="region of interest" description="Disordered" evidence="1">
    <location>
        <begin position="888"/>
        <end position="919"/>
    </location>
</feature>
<dbReference type="PANTHER" id="PTHR15670:SF4">
    <property type="entry name" value="RHO GTPASE-ACTIVATING PROTEIN 11A"/>
    <property type="match status" value="1"/>
</dbReference>
<feature type="compositionally biased region" description="Polar residues" evidence="1">
    <location>
        <begin position="838"/>
        <end position="850"/>
    </location>
</feature>
<feature type="compositionally biased region" description="Basic residues" evidence="1">
    <location>
        <begin position="1194"/>
        <end position="1206"/>
    </location>
</feature>
<dbReference type="EMBL" id="JAODUO010000161">
    <property type="protein sequence ID" value="KAK2187593.1"/>
    <property type="molecule type" value="Genomic_DNA"/>
</dbReference>
<dbReference type="PROSITE" id="PS50238">
    <property type="entry name" value="RHOGAP"/>
    <property type="match status" value="1"/>
</dbReference>
<protein>
    <recommendedName>
        <fullName evidence="2">Rho-GAP domain-containing protein</fullName>
    </recommendedName>
</protein>
<feature type="domain" description="Rho-GAP" evidence="2">
    <location>
        <begin position="61"/>
        <end position="244"/>
    </location>
</feature>
<feature type="compositionally biased region" description="Gly residues" evidence="1">
    <location>
        <begin position="502"/>
        <end position="518"/>
    </location>
</feature>
<feature type="compositionally biased region" description="Low complexity" evidence="1">
    <location>
        <begin position="1209"/>
        <end position="1223"/>
    </location>
</feature>
<feature type="compositionally biased region" description="Low complexity" evidence="1">
    <location>
        <begin position="888"/>
        <end position="899"/>
    </location>
</feature>
<dbReference type="Pfam" id="PF00620">
    <property type="entry name" value="RhoGAP"/>
    <property type="match status" value="1"/>
</dbReference>
<name>A0AAD9UFI6_RIDPI</name>
<feature type="region of interest" description="Disordered" evidence="1">
    <location>
        <begin position="953"/>
        <end position="990"/>
    </location>
</feature>
<proteinExistence type="predicted"/>
<evidence type="ECO:0000259" key="2">
    <source>
        <dbReference type="PROSITE" id="PS50238"/>
    </source>
</evidence>
<reference evidence="3" key="1">
    <citation type="journal article" date="2023" name="Mol. Biol. Evol.">
        <title>Third-Generation Sequencing Reveals the Adaptive Role of the Epigenome in Three Deep-Sea Polychaetes.</title>
        <authorList>
            <person name="Perez M."/>
            <person name="Aroh O."/>
            <person name="Sun Y."/>
            <person name="Lan Y."/>
            <person name="Juniper S.K."/>
            <person name="Young C.R."/>
            <person name="Angers B."/>
            <person name="Qian P.Y."/>
        </authorList>
    </citation>
    <scope>NUCLEOTIDE SEQUENCE</scope>
    <source>
        <strain evidence="3">R07B-5</strain>
    </source>
</reference>
<gene>
    <name evidence="3" type="ORF">NP493_161g05028</name>
</gene>
<feature type="region of interest" description="Disordered" evidence="1">
    <location>
        <begin position="811"/>
        <end position="850"/>
    </location>
</feature>
<dbReference type="PANTHER" id="PTHR15670">
    <property type="entry name" value="RHO GTPASE ACTIVATING PROTEIN 11A"/>
    <property type="match status" value="1"/>
</dbReference>